<dbReference type="EMBL" id="JAHCVI010000001">
    <property type="protein sequence ID" value="KAG7293051.1"/>
    <property type="molecule type" value="Genomic_DNA"/>
</dbReference>
<dbReference type="GO" id="GO:0000976">
    <property type="term" value="F:transcription cis-regulatory region binding"/>
    <property type="evidence" value="ECO:0007669"/>
    <property type="project" value="InterPro"/>
</dbReference>
<name>A0AAD4F4A6_9PEZI</name>
<dbReference type="GO" id="GO:0001228">
    <property type="term" value="F:DNA-binding transcription activator activity, RNA polymerase II-specific"/>
    <property type="evidence" value="ECO:0007669"/>
    <property type="project" value="TreeGrafter"/>
</dbReference>
<comment type="caution">
    <text evidence="9">The sequence shown here is derived from an EMBL/GenBank/DDBJ whole genome shotgun (WGS) entry which is preliminary data.</text>
</comment>
<keyword evidence="6" id="KW-0539">Nucleus</keyword>
<evidence type="ECO:0000256" key="2">
    <source>
        <dbReference type="ARBA" id="ARBA00007163"/>
    </source>
</evidence>
<dbReference type="SUPFAM" id="SSF57959">
    <property type="entry name" value="Leucine zipper domain"/>
    <property type="match status" value="1"/>
</dbReference>
<dbReference type="InterPro" id="IPR046347">
    <property type="entry name" value="bZIP_sf"/>
</dbReference>
<evidence type="ECO:0008006" key="11">
    <source>
        <dbReference type="Google" id="ProtNLM"/>
    </source>
</evidence>
<keyword evidence="10" id="KW-1185">Reference proteome</keyword>
<gene>
    <name evidence="9" type="ORF">NEMBOFW57_003097</name>
</gene>
<evidence type="ECO:0000313" key="10">
    <source>
        <dbReference type="Proteomes" id="UP001197093"/>
    </source>
</evidence>
<comment type="similarity">
    <text evidence="2">Belongs to the bZIP family.</text>
</comment>
<evidence type="ECO:0000256" key="3">
    <source>
        <dbReference type="ARBA" id="ARBA00023015"/>
    </source>
</evidence>
<keyword evidence="5" id="KW-0804">Transcription</keyword>
<feature type="compositionally biased region" description="Low complexity" evidence="8">
    <location>
        <begin position="281"/>
        <end position="299"/>
    </location>
</feature>
<accession>A0AAD4F4A6</accession>
<feature type="coiled-coil region" evidence="7">
    <location>
        <begin position="70"/>
        <end position="104"/>
    </location>
</feature>
<evidence type="ECO:0000256" key="1">
    <source>
        <dbReference type="ARBA" id="ARBA00004123"/>
    </source>
</evidence>
<proteinExistence type="inferred from homology"/>
<feature type="region of interest" description="Disordered" evidence="8">
    <location>
        <begin position="168"/>
        <end position="191"/>
    </location>
</feature>
<dbReference type="GO" id="GO:0090575">
    <property type="term" value="C:RNA polymerase II transcription regulator complex"/>
    <property type="evidence" value="ECO:0007669"/>
    <property type="project" value="TreeGrafter"/>
</dbReference>
<feature type="region of interest" description="Disordered" evidence="8">
    <location>
        <begin position="268"/>
        <end position="311"/>
    </location>
</feature>
<reference evidence="9" key="1">
    <citation type="submission" date="2023-02" db="EMBL/GenBank/DDBJ databases">
        <authorList>
            <person name="Palmer J.M."/>
        </authorList>
    </citation>
    <scope>NUCLEOTIDE SEQUENCE</scope>
    <source>
        <strain evidence="9">FW57</strain>
    </source>
</reference>
<sequence>MADESNDPSRPSFSEFWKKSKEALGGKKLRFVDSTPGQGAGSGSSDKAQIRRAQVRKAQTEHRQRKANYVKKLEMDVARIREMIEDAERDTQALLDENKAMLAQIQQAVNNNTLSLSLDQGVSLLTDPPESQLSSDTRLNLLKEADHVTVSLGFDEVMNAPTFYISSSPSSTHSQLFPEETKKESSPADDALPDLTPAQTQAAINFILALEHICRDHFHPSLYHPLPPPSTVHPTPLIGHQANGHTLMASSLALRSAPDHIFKAAHKSTNRLFPSPSLPSTTTTTTQEQGTNNDNTTSPSSPPSSAPAEPDLSWRATSLTLRAIHGLASSLNPNDQVELAPVQAWFELVARFGPAVLLAEGVLEALKREFVGVVRCPHFGAVMERGAFESVVARVLGGGGGGGEGECDAVRKYHERTPERLDDEFKNELRDEGGVRPLKYYGT</sequence>
<evidence type="ECO:0000256" key="6">
    <source>
        <dbReference type="ARBA" id="ARBA00023242"/>
    </source>
</evidence>
<evidence type="ECO:0000256" key="4">
    <source>
        <dbReference type="ARBA" id="ARBA00023125"/>
    </source>
</evidence>
<keyword evidence="7" id="KW-0175">Coiled coil</keyword>
<dbReference type="Gene3D" id="1.20.5.170">
    <property type="match status" value="1"/>
</dbReference>
<keyword evidence="3" id="KW-0805">Transcription regulation</keyword>
<comment type="subcellular location">
    <subcellularLocation>
        <location evidence="1">Nucleus</location>
    </subcellularLocation>
</comment>
<dbReference type="Proteomes" id="UP001197093">
    <property type="component" value="Unassembled WGS sequence"/>
</dbReference>
<evidence type="ECO:0000256" key="7">
    <source>
        <dbReference type="SAM" id="Coils"/>
    </source>
</evidence>
<evidence type="ECO:0000313" key="9">
    <source>
        <dbReference type="EMBL" id="KAG7293051.1"/>
    </source>
</evidence>
<keyword evidence="4" id="KW-0238">DNA-binding</keyword>
<organism evidence="9 10">
    <name type="scientific">Staphylotrichum longicolle</name>
    <dbReference type="NCBI Taxonomy" id="669026"/>
    <lineage>
        <taxon>Eukaryota</taxon>
        <taxon>Fungi</taxon>
        <taxon>Dikarya</taxon>
        <taxon>Ascomycota</taxon>
        <taxon>Pezizomycotina</taxon>
        <taxon>Sordariomycetes</taxon>
        <taxon>Sordariomycetidae</taxon>
        <taxon>Sordariales</taxon>
        <taxon>Chaetomiaceae</taxon>
        <taxon>Staphylotrichum</taxon>
    </lineage>
</organism>
<evidence type="ECO:0000256" key="5">
    <source>
        <dbReference type="ARBA" id="ARBA00023163"/>
    </source>
</evidence>
<protein>
    <recommendedName>
        <fullName evidence="11">BZIP domain-containing protein</fullName>
    </recommendedName>
</protein>
<dbReference type="PANTHER" id="PTHR40621:SF11">
    <property type="entry name" value="TRANSCRIPTION FACTOR KAPC-RELATED"/>
    <property type="match status" value="1"/>
</dbReference>
<dbReference type="InterPro" id="IPR050936">
    <property type="entry name" value="AP-1-like"/>
</dbReference>
<dbReference type="PANTHER" id="PTHR40621">
    <property type="entry name" value="TRANSCRIPTION FACTOR KAPC-RELATED"/>
    <property type="match status" value="1"/>
</dbReference>
<dbReference type="CDD" id="cd14688">
    <property type="entry name" value="bZIP_YAP"/>
    <property type="match status" value="1"/>
</dbReference>
<dbReference type="AlphaFoldDB" id="A0AAD4F4A6"/>
<evidence type="ECO:0000256" key="8">
    <source>
        <dbReference type="SAM" id="MobiDB-lite"/>
    </source>
</evidence>
<feature type="region of interest" description="Disordered" evidence="8">
    <location>
        <begin position="27"/>
        <end position="65"/>
    </location>
</feature>